<organism evidence="5 6">
    <name type="scientific">Chelatococcus caeni</name>
    <dbReference type="NCBI Taxonomy" id="1348468"/>
    <lineage>
        <taxon>Bacteria</taxon>
        <taxon>Pseudomonadati</taxon>
        <taxon>Pseudomonadota</taxon>
        <taxon>Alphaproteobacteria</taxon>
        <taxon>Hyphomicrobiales</taxon>
        <taxon>Chelatococcaceae</taxon>
        <taxon>Chelatococcus</taxon>
    </lineage>
</organism>
<dbReference type="EMBL" id="JACIEN010000002">
    <property type="protein sequence ID" value="MBB4017520.1"/>
    <property type="molecule type" value="Genomic_DNA"/>
</dbReference>
<evidence type="ECO:0000259" key="4">
    <source>
        <dbReference type="SMART" id="SM00922"/>
    </source>
</evidence>
<dbReference type="InterPro" id="IPR046945">
    <property type="entry name" value="RHMD-like"/>
</dbReference>
<keyword evidence="2" id="KW-0479">Metal-binding</keyword>
<dbReference type="RefSeq" id="WP_019400744.1">
    <property type="nucleotide sequence ID" value="NZ_JACIEN010000002.1"/>
</dbReference>
<accession>A0A840BX34</accession>
<dbReference type="Pfam" id="PF02746">
    <property type="entry name" value="MR_MLE_N"/>
    <property type="match status" value="1"/>
</dbReference>
<feature type="domain" description="Mandelate racemase/muconate lactonizing enzyme C-terminal" evidence="4">
    <location>
        <begin position="151"/>
        <end position="252"/>
    </location>
</feature>
<comment type="caution">
    <text evidence="5">The sequence shown here is derived from an EMBL/GenBank/DDBJ whole genome shotgun (WGS) entry which is preliminary data.</text>
</comment>
<dbReference type="Gene3D" id="3.20.20.120">
    <property type="entry name" value="Enolase-like C-terminal domain"/>
    <property type="match status" value="1"/>
</dbReference>
<dbReference type="Proteomes" id="UP000577362">
    <property type="component" value="Unassembled WGS sequence"/>
</dbReference>
<evidence type="ECO:0000256" key="2">
    <source>
        <dbReference type="ARBA" id="ARBA00022723"/>
    </source>
</evidence>
<dbReference type="InterPro" id="IPR013341">
    <property type="entry name" value="Mandelate_racemase_N_dom"/>
</dbReference>
<reference evidence="5 6" key="1">
    <citation type="submission" date="2020-08" db="EMBL/GenBank/DDBJ databases">
        <title>Genomic Encyclopedia of Type Strains, Phase IV (KMG-IV): sequencing the most valuable type-strain genomes for metagenomic binning, comparative biology and taxonomic classification.</title>
        <authorList>
            <person name="Goeker M."/>
        </authorList>
    </citation>
    <scope>NUCLEOTIDE SEQUENCE [LARGE SCALE GENOMIC DNA]</scope>
    <source>
        <strain evidence="5 6">DSM 103737</strain>
    </source>
</reference>
<comment type="cofactor">
    <cofactor evidence="1">
        <name>Mg(2+)</name>
        <dbReference type="ChEBI" id="CHEBI:18420"/>
    </cofactor>
</comment>
<gene>
    <name evidence="5" type="ORF">GGR16_002549</name>
</gene>
<evidence type="ECO:0000256" key="1">
    <source>
        <dbReference type="ARBA" id="ARBA00001946"/>
    </source>
</evidence>
<dbReference type="PANTHER" id="PTHR13794">
    <property type="entry name" value="ENOLASE SUPERFAMILY, MANDELATE RACEMASE"/>
    <property type="match status" value="1"/>
</dbReference>
<dbReference type="InterPro" id="IPR013342">
    <property type="entry name" value="Mandelate_racemase_C"/>
</dbReference>
<protein>
    <submittedName>
        <fullName evidence="5">L-alanine-DL-glutamate epimerase-like enolase superfamily enzyme</fullName>
    </submittedName>
</protein>
<dbReference type="SUPFAM" id="SSF51604">
    <property type="entry name" value="Enolase C-terminal domain-like"/>
    <property type="match status" value="1"/>
</dbReference>
<dbReference type="Pfam" id="PF13378">
    <property type="entry name" value="MR_MLE_C"/>
    <property type="match status" value="1"/>
</dbReference>
<evidence type="ECO:0000313" key="5">
    <source>
        <dbReference type="EMBL" id="MBB4017520.1"/>
    </source>
</evidence>
<dbReference type="GO" id="GO:0016052">
    <property type="term" value="P:carbohydrate catabolic process"/>
    <property type="evidence" value="ECO:0007669"/>
    <property type="project" value="TreeGrafter"/>
</dbReference>
<dbReference type="Gene3D" id="3.30.390.10">
    <property type="entry name" value="Enolase-like, N-terminal domain"/>
    <property type="match status" value="1"/>
</dbReference>
<dbReference type="SMART" id="SM00922">
    <property type="entry name" value="MR_MLE"/>
    <property type="match status" value="1"/>
</dbReference>
<proteinExistence type="predicted"/>
<dbReference type="GO" id="GO:0000287">
    <property type="term" value="F:magnesium ion binding"/>
    <property type="evidence" value="ECO:0007669"/>
    <property type="project" value="TreeGrafter"/>
</dbReference>
<sequence length="390" mass="42196">MPKITRVELHAFSFDAKDLAPDGSGFNLVYAPGARTPLSKYALVIEAEGGARGEYVALWGGTPMAFAQTVALAPHLVGRDAFAREQIFDDFKRAHRQYDHMGFGAIDICLWDLAGKAYGASVSALLGGYRKRLPAYASTFHGDRNGGLDSPAAYVAFAEACHDMGFRAFKMHGWCEGNTAEEVETVLALGRSVGGRMALMLDPACELRTFADALAVGRACDEAGFFWYEDPYRDTGVSMHAHAKLRQMIATPLLQGEHIRGIEPKADLIVAGGTDFVRADPEYDLGITGTMKIAHLAEAFGLDCEIHASGPAHRHCMSAMRNSNYYELALVGPKCRNAMPPVYADGYSDELDAVGQDGCVPVPEGPGLGVAYDWDFIARNRTALQVFEAS</sequence>
<dbReference type="InterPro" id="IPR036849">
    <property type="entry name" value="Enolase-like_C_sf"/>
</dbReference>
<dbReference type="SUPFAM" id="SSF54826">
    <property type="entry name" value="Enolase N-terminal domain-like"/>
    <property type="match status" value="1"/>
</dbReference>
<evidence type="ECO:0000313" key="6">
    <source>
        <dbReference type="Proteomes" id="UP000577362"/>
    </source>
</evidence>
<dbReference type="PANTHER" id="PTHR13794:SF58">
    <property type="entry name" value="MITOCHONDRIAL ENOLASE SUPERFAMILY MEMBER 1"/>
    <property type="match status" value="1"/>
</dbReference>
<dbReference type="InterPro" id="IPR029017">
    <property type="entry name" value="Enolase-like_N"/>
</dbReference>
<keyword evidence="3" id="KW-0460">Magnesium</keyword>
<dbReference type="GO" id="GO:0016836">
    <property type="term" value="F:hydro-lyase activity"/>
    <property type="evidence" value="ECO:0007669"/>
    <property type="project" value="TreeGrafter"/>
</dbReference>
<dbReference type="InterPro" id="IPR029065">
    <property type="entry name" value="Enolase_C-like"/>
</dbReference>
<keyword evidence="6" id="KW-1185">Reference proteome</keyword>
<evidence type="ECO:0000256" key="3">
    <source>
        <dbReference type="ARBA" id="ARBA00022842"/>
    </source>
</evidence>
<dbReference type="AlphaFoldDB" id="A0A840BX34"/>
<name>A0A840BX34_9HYPH</name>
<dbReference type="SFLD" id="SFLDS00001">
    <property type="entry name" value="Enolase"/>
    <property type="match status" value="1"/>
</dbReference>